<dbReference type="HOGENOM" id="CLU_1761985_0_0_1"/>
<evidence type="ECO:0000256" key="2">
    <source>
        <dbReference type="ARBA" id="ARBA00006752"/>
    </source>
</evidence>
<dbReference type="Gene3D" id="3.90.640.10">
    <property type="entry name" value="Actin, Chain A, domain 4"/>
    <property type="match status" value="1"/>
</dbReference>
<comment type="subcellular location">
    <subcellularLocation>
        <location evidence="1">Cytoplasm</location>
        <location evidence="1">Cytoskeleton</location>
    </subcellularLocation>
</comment>
<accession>M1DTV9</accession>
<dbReference type="InterPro" id="IPR043129">
    <property type="entry name" value="ATPase_NBD"/>
</dbReference>
<dbReference type="GO" id="GO:0015629">
    <property type="term" value="C:actin cytoskeleton"/>
    <property type="evidence" value="ECO:0000318"/>
    <property type="project" value="GO_Central"/>
</dbReference>
<keyword evidence="8" id="KW-1185">Reference proteome</keyword>
<organism evidence="7 8">
    <name type="scientific">Solanum tuberosum</name>
    <name type="common">Potato</name>
    <dbReference type="NCBI Taxonomy" id="4113"/>
    <lineage>
        <taxon>Eukaryota</taxon>
        <taxon>Viridiplantae</taxon>
        <taxon>Streptophyta</taxon>
        <taxon>Embryophyta</taxon>
        <taxon>Tracheophyta</taxon>
        <taxon>Spermatophyta</taxon>
        <taxon>Magnoliopsida</taxon>
        <taxon>eudicotyledons</taxon>
        <taxon>Gunneridae</taxon>
        <taxon>Pentapetalae</taxon>
        <taxon>asterids</taxon>
        <taxon>lamiids</taxon>
        <taxon>Solanales</taxon>
        <taxon>Solanaceae</taxon>
        <taxon>Solanoideae</taxon>
        <taxon>Solaneae</taxon>
        <taxon>Solanum</taxon>
    </lineage>
</organism>
<dbReference type="Proteomes" id="UP000011115">
    <property type="component" value="Unassembled WGS sequence"/>
</dbReference>
<protein>
    <submittedName>
        <fullName evidence="7">Actin-11</fullName>
    </submittedName>
</protein>
<dbReference type="PaxDb" id="4113-PGSC0003DMT400094317"/>
<comment type="similarity">
    <text evidence="2">Belongs to the actin family.</text>
</comment>
<dbReference type="AlphaFoldDB" id="M1DTV9"/>
<keyword evidence="6" id="KW-0206">Cytoskeleton</keyword>
<keyword evidence="4" id="KW-0547">Nucleotide-binding</keyword>
<keyword evidence="5" id="KW-0067">ATP-binding</keyword>
<dbReference type="InParanoid" id="M1DTV9"/>
<evidence type="ECO:0000313" key="7">
    <source>
        <dbReference type="EnsemblPlants" id="PGSC0003DMT400094317"/>
    </source>
</evidence>
<dbReference type="InterPro" id="IPR004000">
    <property type="entry name" value="Actin"/>
</dbReference>
<dbReference type="Gramene" id="PGSC0003DMT400094317">
    <property type="protein sequence ID" value="PGSC0003DMT400094317"/>
    <property type="gene ID" value="PGSC0003DMG400043888"/>
</dbReference>
<dbReference type="Pfam" id="PF00022">
    <property type="entry name" value="Actin"/>
    <property type="match status" value="1"/>
</dbReference>
<reference evidence="8" key="1">
    <citation type="journal article" date="2011" name="Nature">
        <title>Genome sequence and analysis of the tuber crop potato.</title>
        <authorList>
            <consortium name="The Potato Genome Sequencing Consortium"/>
        </authorList>
    </citation>
    <scope>NUCLEOTIDE SEQUENCE [LARGE SCALE GENOMIC DNA]</scope>
    <source>
        <strain evidence="8">cv. DM1-3 516 R44</strain>
    </source>
</reference>
<dbReference type="EnsemblPlants" id="PGSC0003DMT400094317">
    <property type="protein sequence ID" value="PGSC0003DMT400094317"/>
    <property type="gene ID" value="PGSC0003DMG400043888"/>
</dbReference>
<evidence type="ECO:0000313" key="8">
    <source>
        <dbReference type="Proteomes" id="UP000011115"/>
    </source>
</evidence>
<evidence type="ECO:0000256" key="6">
    <source>
        <dbReference type="ARBA" id="ARBA00023212"/>
    </source>
</evidence>
<proteinExistence type="inferred from homology"/>
<dbReference type="eggNOG" id="KOG0676">
    <property type="taxonomic scope" value="Eukaryota"/>
</dbReference>
<dbReference type="GO" id="GO:0005524">
    <property type="term" value="F:ATP binding"/>
    <property type="evidence" value="ECO:0007669"/>
    <property type="project" value="UniProtKB-KW"/>
</dbReference>
<keyword evidence="3" id="KW-0963">Cytoplasm</keyword>
<evidence type="ECO:0000256" key="4">
    <source>
        <dbReference type="ARBA" id="ARBA00022741"/>
    </source>
</evidence>
<name>M1DTV9_SOLTU</name>
<dbReference type="STRING" id="4113.M1DTV9"/>
<sequence>MAGYEGKDAYIGDDVLSERGIILDSSDGMTHTVPIYEGHVLPHAISQITLGGCDLTQYLIKILMEVLLKPSSVGIKATGIHGKTYNLIMRCDVDIRKELFANIVLSDGSTMFPGIAERMRKEINALSPSHMKIEVVQPPERKYNTWIG</sequence>
<evidence type="ECO:0000256" key="3">
    <source>
        <dbReference type="ARBA" id="ARBA00022490"/>
    </source>
</evidence>
<evidence type="ECO:0000256" key="5">
    <source>
        <dbReference type="ARBA" id="ARBA00022840"/>
    </source>
</evidence>
<dbReference type="SUPFAM" id="SSF53067">
    <property type="entry name" value="Actin-like ATPase domain"/>
    <property type="match status" value="1"/>
</dbReference>
<reference evidence="7" key="2">
    <citation type="submission" date="2015-06" db="UniProtKB">
        <authorList>
            <consortium name="EnsemblPlants"/>
        </authorList>
    </citation>
    <scope>IDENTIFICATION</scope>
    <source>
        <strain evidence="7">DM1-3 516 R44</strain>
    </source>
</reference>
<evidence type="ECO:0000256" key="1">
    <source>
        <dbReference type="ARBA" id="ARBA00004245"/>
    </source>
</evidence>
<dbReference type="PANTHER" id="PTHR11937">
    <property type="entry name" value="ACTIN"/>
    <property type="match status" value="1"/>
</dbReference>
<dbReference type="FunFam" id="3.30.420.40:FF:000404">
    <property type="entry name" value="Major actin"/>
    <property type="match status" value="1"/>
</dbReference>
<dbReference type="Gene3D" id="3.30.420.40">
    <property type="match status" value="2"/>
</dbReference>